<evidence type="ECO:0000313" key="7">
    <source>
        <dbReference type="EMBL" id="AMT94729.1"/>
    </source>
</evidence>
<dbReference type="KEGG" id="bly:A2T55_14055"/>
<reference evidence="8" key="1">
    <citation type="submission" date="2016-03" db="EMBL/GenBank/DDBJ databases">
        <authorList>
            <person name="Ploux O."/>
        </authorList>
    </citation>
    <scope>NUCLEOTIDE SEQUENCE [LARGE SCALE GENOMIC DNA]</scope>
    <source>
        <strain evidence="8">BS258</strain>
    </source>
</reference>
<keyword evidence="3 6" id="KW-0808">Transferase</keyword>
<dbReference type="Pfam" id="PF00348">
    <property type="entry name" value="polyprenyl_synt"/>
    <property type="match status" value="1"/>
</dbReference>
<evidence type="ECO:0000256" key="2">
    <source>
        <dbReference type="ARBA" id="ARBA00006706"/>
    </source>
</evidence>
<dbReference type="PROSITE" id="PS00444">
    <property type="entry name" value="POLYPRENYL_SYNTHASE_2"/>
    <property type="match status" value="1"/>
</dbReference>
<protein>
    <submittedName>
        <fullName evidence="7">Uncharacterized protein</fullName>
    </submittedName>
</protein>
<sequence length="346" mass="37297">MESVLTVESRLVEVLAAARRRSRVRTQQYEQLWQALSRMALGGKMIRPRLLIDAHEGLGGTATSAAIDAAGAMQLLHLGLIIHDDVIDNDTVRRGEMNITGQFSSEAMLLGATSAAAQTWGISSSLLAGDLMLNEAQSLLARLDLDTPRRLAVLDIYDETIAESVAGEQSDVWLSLHLDEADSEDVLTMIGRKTASYSFEAPLAIAAVLAGSDANLVERLRAIGRRIGIVYQLRDDVLGVFGDEQETGKSVLGDLREGKETLLINTARAHSAWSPVAHLFGDRRLDAEGGLRLRQVIEESGARAYVESMIAEHCETIAGLIAEAELPQALAGRLADLTSACSLRCA</sequence>
<dbReference type="RefSeq" id="WP_062862295.1">
    <property type="nucleotide sequence ID" value="NZ_CP014869.1"/>
</dbReference>
<evidence type="ECO:0000256" key="6">
    <source>
        <dbReference type="RuleBase" id="RU004466"/>
    </source>
</evidence>
<dbReference type="PANTHER" id="PTHR12001">
    <property type="entry name" value="GERANYLGERANYL PYROPHOSPHATE SYNTHASE"/>
    <property type="match status" value="1"/>
</dbReference>
<evidence type="ECO:0000256" key="1">
    <source>
        <dbReference type="ARBA" id="ARBA00001946"/>
    </source>
</evidence>
<name>A0A142NQU5_BRELN</name>
<dbReference type="PANTHER" id="PTHR12001:SF85">
    <property type="entry name" value="SHORT CHAIN ISOPRENYL DIPHOSPHATE SYNTHASE"/>
    <property type="match status" value="1"/>
</dbReference>
<dbReference type="SUPFAM" id="SSF48576">
    <property type="entry name" value="Terpenoid synthases"/>
    <property type="match status" value="1"/>
</dbReference>
<dbReference type="CDD" id="cd00685">
    <property type="entry name" value="Trans_IPPS_HT"/>
    <property type="match status" value="1"/>
</dbReference>
<evidence type="ECO:0000256" key="4">
    <source>
        <dbReference type="ARBA" id="ARBA00022723"/>
    </source>
</evidence>
<comment type="cofactor">
    <cofactor evidence="1">
        <name>Mg(2+)</name>
        <dbReference type="ChEBI" id="CHEBI:18420"/>
    </cofactor>
</comment>
<dbReference type="GO" id="GO:0046872">
    <property type="term" value="F:metal ion binding"/>
    <property type="evidence" value="ECO:0007669"/>
    <property type="project" value="UniProtKB-KW"/>
</dbReference>
<dbReference type="Gene3D" id="1.10.600.10">
    <property type="entry name" value="Farnesyl Diphosphate Synthase"/>
    <property type="match status" value="1"/>
</dbReference>
<dbReference type="SFLD" id="SFLDS00005">
    <property type="entry name" value="Isoprenoid_Synthase_Type_I"/>
    <property type="match status" value="1"/>
</dbReference>
<organism evidence="7 8">
    <name type="scientific">Brevibacterium linens</name>
    <dbReference type="NCBI Taxonomy" id="1703"/>
    <lineage>
        <taxon>Bacteria</taxon>
        <taxon>Bacillati</taxon>
        <taxon>Actinomycetota</taxon>
        <taxon>Actinomycetes</taxon>
        <taxon>Micrococcales</taxon>
        <taxon>Brevibacteriaceae</taxon>
        <taxon>Brevibacterium</taxon>
    </lineage>
</organism>
<evidence type="ECO:0000313" key="8">
    <source>
        <dbReference type="Proteomes" id="UP000075950"/>
    </source>
</evidence>
<dbReference type="AlphaFoldDB" id="A0A142NQU5"/>
<dbReference type="GO" id="GO:0008299">
    <property type="term" value="P:isoprenoid biosynthetic process"/>
    <property type="evidence" value="ECO:0007669"/>
    <property type="project" value="InterPro"/>
</dbReference>
<keyword evidence="4" id="KW-0479">Metal-binding</keyword>
<dbReference type="InterPro" id="IPR008949">
    <property type="entry name" value="Isoprenoid_synthase_dom_sf"/>
</dbReference>
<dbReference type="Proteomes" id="UP000075950">
    <property type="component" value="Chromosome"/>
</dbReference>
<evidence type="ECO:0000256" key="3">
    <source>
        <dbReference type="ARBA" id="ARBA00022679"/>
    </source>
</evidence>
<dbReference type="PROSITE" id="PS00723">
    <property type="entry name" value="POLYPRENYL_SYNTHASE_1"/>
    <property type="match status" value="1"/>
</dbReference>
<keyword evidence="5" id="KW-0460">Magnesium</keyword>
<gene>
    <name evidence="7" type="ORF">A2T55_14055</name>
</gene>
<dbReference type="InterPro" id="IPR000092">
    <property type="entry name" value="Polyprenyl_synt"/>
</dbReference>
<accession>A0A142NQU5</accession>
<evidence type="ECO:0000256" key="5">
    <source>
        <dbReference type="ARBA" id="ARBA00022842"/>
    </source>
</evidence>
<dbReference type="GO" id="GO:0004659">
    <property type="term" value="F:prenyltransferase activity"/>
    <property type="evidence" value="ECO:0007669"/>
    <property type="project" value="InterPro"/>
</dbReference>
<proteinExistence type="inferred from homology"/>
<dbReference type="InterPro" id="IPR033749">
    <property type="entry name" value="Polyprenyl_synt_CS"/>
</dbReference>
<dbReference type="EMBL" id="CP014869">
    <property type="protein sequence ID" value="AMT94729.1"/>
    <property type="molecule type" value="Genomic_DNA"/>
</dbReference>
<comment type="similarity">
    <text evidence="2 6">Belongs to the FPP/GGPP synthase family.</text>
</comment>